<keyword evidence="3" id="KW-0031">Aminopeptidase</keyword>
<dbReference type="InterPro" id="IPR038438">
    <property type="entry name" value="PepN_Ig-like_sf"/>
</dbReference>
<evidence type="ECO:0000256" key="2">
    <source>
        <dbReference type="ARBA" id="ARBA00010136"/>
    </source>
</evidence>
<dbReference type="Gene3D" id="2.60.40.1840">
    <property type="match status" value="1"/>
</dbReference>
<reference evidence="13" key="1">
    <citation type="submission" date="2018-05" db="EMBL/GenBank/DDBJ databases">
        <authorList>
            <person name="Lanie J.A."/>
            <person name="Ng W.-L."/>
            <person name="Kazmierczak K.M."/>
            <person name="Andrzejewski T.M."/>
            <person name="Davidsen T.M."/>
            <person name="Wayne K.J."/>
            <person name="Tettelin H."/>
            <person name="Glass J.I."/>
            <person name="Rusch D."/>
            <person name="Podicherti R."/>
            <person name="Tsui H.-C.T."/>
            <person name="Winkler M.E."/>
        </authorList>
    </citation>
    <scope>NUCLEOTIDE SEQUENCE</scope>
</reference>
<evidence type="ECO:0000256" key="4">
    <source>
        <dbReference type="ARBA" id="ARBA00022670"/>
    </source>
</evidence>
<dbReference type="InterPro" id="IPR014782">
    <property type="entry name" value="Peptidase_M1_dom"/>
</dbReference>
<evidence type="ECO:0000259" key="11">
    <source>
        <dbReference type="Pfam" id="PF17432"/>
    </source>
</evidence>
<dbReference type="CDD" id="cd09600">
    <property type="entry name" value="M1_APN"/>
    <property type="match status" value="1"/>
</dbReference>
<evidence type="ECO:0000313" key="13">
    <source>
        <dbReference type="EMBL" id="SUZ99202.1"/>
    </source>
</evidence>
<evidence type="ECO:0000256" key="5">
    <source>
        <dbReference type="ARBA" id="ARBA00022723"/>
    </source>
</evidence>
<accession>A0A381S526</accession>
<dbReference type="FunFam" id="3.30.2010.30:FF:000002">
    <property type="entry name" value="Putative aminopeptidase N"/>
    <property type="match status" value="1"/>
</dbReference>
<dbReference type="InterPro" id="IPR012779">
    <property type="entry name" value="Peptidase_M1_pepN"/>
</dbReference>
<evidence type="ECO:0000259" key="9">
    <source>
        <dbReference type="Pfam" id="PF01433"/>
    </source>
</evidence>
<feature type="domain" description="Peptidase M1 alanyl aminopeptidase Ig-like fold" evidence="10">
    <location>
        <begin position="449"/>
        <end position="551"/>
    </location>
</feature>
<dbReference type="SUPFAM" id="SSF63737">
    <property type="entry name" value="Leukotriene A4 hydrolase N-terminal domain"/>
    <property type="match status" value="1"/>
</dbReference>
<dbReference type="Gene3D" id="1.25.50.10">
    <property type="entry name" value="Peptidase M1, alanyl aminopeptidase, C-terminal domain"/>
    <property type="match status" value="1"/>
</dbReference>
<dbReference type="PANTHER" id="PTHR46322">
    <property type="entry name" value="PUROMYCIN-SENSITIVE AMINOPEPTIDASE"/>
    <property type="match status" value="1"/>
</dbReference>
<dbReference type="Pfam" id="PF17900">
    <property type="entry name" value="Peptidase_M1_N"/>
    <property type="match status" value="1"/>
</dbReference>
<keyword evidence="6" id="KW-0378">Hydrolase</keyword>
<dbReference type="GO" id="GO:0008237">
    <property type="term" value="F:metallopeptidase activity"/>
    <property type="evidence" value="ECO:0007669"/>
    <property type="project" value="UniProtKB-KW"/>
</dbReference>
<evidence type="ECO:0000256" key="1">
    <source>
        <dbReference type="ARBA" id="ARBA00001947"/>
    </source>
</evidence>
<dbReference type="FunFam" id="2.60.40.1730:FF:000005">
    <property type="entry name" value="Aminopeptidase N"/>
    <property type="match status" value="1"/>
</dbReference>
<keyword evidence="5" id="KW-0479">Metal-binding</keyword>
<dbReference type="InterPro" id="IPR027268">
    <property type="entry name" value="Peptidase_M4/M1_CTD_sf"/>
</dbReference>
<dbReference type="AlphaFoldDB" id="A0A381S526"/>
<evidence type="ECO:0000256" key="6">
    <source>
        <dbReference type="ARBA" id="ARBA00022801"/>
    </source>
</evidence>
<dbReference type="InterPro" id="IPR001930">
    <property type="entry name" value="Peptidase_M1"/>
</dbReference>
<dbReference type="GO" id="GO:0006508">
    <property type="term" value="P:proteolysis"/>
    <property type="evidence" value="ECO:0007669"/>
    <property type="project" value="UniProtKB-KW"/>
</dbReference>
<dbReference type="Gene3D" id="2.60.40.1730">
    <property type="entry name" value="tricorn interacting facor f3 domain"/>
    <property type="match status" value="1"/>
</dbReference>
<feature type="domain" description="Aminopeptidase N-like N-terminal" evidence="12">
    <location>
        <begin position="79"/>
        <end position="190"/>
    </location>
</feature>
<dbReference type="PRINTS" id="PR00756">
    <property type="entry name" value="ALADIPTASE"/>
</dbReference>
<dbReference type="Pfam" id="PF11940">
    <property type="entry name" value="DUF3458"/>
    <property type="match status" value="1"/>
</dbReference>
<keyword evidence="7" id="KW-0862">Zinc</keyword>
<dbReference type="Gene3D" id="1.10.390.10">
    <property type="entry name" value="Neutral Protease Domain 2"/>
    <property type="match status" value="1"/>
</dbReference>
<dbReference type="Pfam" id="PF17432">
    <property type="entry name" value="DUF3458_C"/>
    <property type="match status" value="1"/>
</dbReference>
<evidence type="ECO:0000256" key="8">
    <source>
        <dbReference type="ARBA" id="ARBA00023049"/>
    </source>
</evidence>
<feature type="domain" description="Peptidase M1 alanyl aminopeptidase C-terminal" evidence="11">
    <location>
        <begin position="555"/>
        <end position="877"/>
    </location>
</feature>
<dbReference type="PANTHER" id="PTHR46322:SF1">
    <property type="entry name" value="PUROMYCIN-SENSITIVE AMINOPEPTIDASE"/>
    <property type="match status" value="1"/>
</dbReference>
<comment type="similarity">
    <text evidence="2">Belongs to the peptidase M1 family.</text>
</comment>
<proteinExistence type="inferred from homology"/>
<feature type="domain" description="Peptidase M1 membrane alanine aminopeptidase" evidence="9">
    <location>
        <begin position="230"/>
        <end position="440"/>
    </location>
</feature>
<dbReference type="InterPro" id="IPR042097">
    <property type="entry name" value="Aminopeptidase_N-like_N_sf"/>
</dbReference>
<sequence length="878" mass="99256">MSEPATIERVYLQDYRPPDFLITSVNLDFELAPDTTLVRSVLSVSRNSSDIQALRLDGEDLELLAVRINGQALAQESYTLAEHSLTIHDVPDRFQLEIENRIKPCSNTKLEGLYLSGGNFCTQCEPEGFRRITYFLDRPDVLSDYTVTIRAPHQSCPVLLSNGNSISCKMLPGGMHQVTWHDPHPKPCYLFALVGGDLQHIEDHYTTAGGRKVCLRIYAVKRDLGQCGHAMDALKQSMHWDEVRYGREYDLDCFNIVAVEDFNMGAMENKGLNVFNTRYVLALPETATDQDYQAITGVIGHEYFHNWSGNRVTCRDWFQLSLKEGFTVFRDQQFSAELGSAGVKRIEDANLVRTHQFREAAGPMAHPVRPDSYAEINNFYTLTVYLKGAEVVRMLDSLLGPDLFRRGCDLYFERHDGQAVTTDDFVTAMEDVAEIDLAQFRLWYDQACTPKLTARSTYEAQRGRYTLTLNQHCESTPGVDSTSPFHIPVAAALFDRAGEPLTTRLEPLATSAHEHMLSLTKNEQEFVFEGVPKAPVVSLLRRFSAPVELEIDQPDDDVLVLMGHDNDPFNRWDAGQRLASKEILRAFSHCESDEPFSLDDGFACGFHNILQAQLDDASFQAFALRLPEEAYLSKFTEVIEPDQLHQARKAVKQALASRFRADFERLYHLLNPTGPTGINNADTGRRALRNACLSYLMTLEEPQTAGLALDQLANADNMTDAVAALAELARSPHPERSEALEQFYRRWESYPLVMDKWFRVQAVSDLPGTLEHVQKLTEHEKFQLGNPNKVHALLGAFSHANPLHFHATDGPGYTFISDQILKIDPANPQVAARLVSAFNLWRRYNTERQRLMRSELERIQSTVGLSRDVSEIIERVLT</sequence>
<protein>
    <recommendedName>
        <fullName evidence="14">Aminopeptidase N</fullName>
    </recommendedName>
</protein>
<keyword evidence="4" id="KW-0645">Protease</keyword>
<comment type="cofactor">
    <cofactor evidence="1">
        <name>Zn(2+)</name>
        <dbReference type="ChEBI" id="CHEBI:29105"/>
    </cofactor>
</comment>
<evidence type="ECO:0000259" key="10">
    <source>
        <dbReference type="Pfam" id="PF11940"/>
    </source>
</evidence>
<dbReference type="GO" id="GO:0004177">
    <property type="term" value="F:aminopeptidase activity"/>
    <property type="evidence" value="ECO:0007669"/>
    <property type="project" value="UniProtKB-KW"/>
</dbReference>
<dbReference type="EMBL" id="UINC01002679">
    <property type="protein sequence ID" value="SUZ99202.1"/>
    <property type="molecule type" value="Genomic_DNA"/>
</dbReference>
<dbReference type="Pfam" id="PF01433">
    <property type="entry name" value="Peptidase_M1"/>
    <property type="match status" value="1"/>
</dbReference>
<name>A0A381S526_9ZZZZ</name>
<gene>
    <name evidence="13" type="ORF">METZ01_LOCUS52056</name>
</gene>
<evidence type="ECO:0008006" key="14">
    <source>
        <dbReference type="Google" id="ProtNLM"/>
    </source>
</evidence>
<dbReference type="InterPro" id="IPR037144">
    <property type="entry name" value="Peptidase_M1_pepN_C_sf"/>
</dbReference>
<dbReference type="NCBIfam" id="TIGR02414">
    <property type="entry name" value="pepN_proteo"/>
    <property type="match status" value="1"/>
</dbReference>
<dbReference type="InterPro" id="IPR035414">
    <property type="entry name" value="Peptidase_M1_pepN_Ig-like"/>
</dbReference>
<evidence type="ECO:0000259" key="12">
    <source>
        <dbReference type="Pfam" id="PF17900"/>
    </source>
</evidence>
<evidence type="ECO:0000256" key="7">
    <source>
        <dbReference type="ARBA" id="ARBA00022833"/>
    </source>
</evidence>
<dbReference type="Gene3D" id="3.30.2010.30">
    <property type="match status" value="1"/>
</dbReference>
<keyword evidence="8" id="KW-0482">Metalloprotease</keyword>
<dbReference type="FunFam" id="2.60.40.1840:FF:000001">
    <property type="entry name" value="Aminopeptidase N"/>
    <property type="match status" value="1"/>
</dbReference>
<dbReference type="InterPro" id="IPR045357">
    <property type="entry name" value="Aminopeptidase_N-like_N"/>
</dbReference>
<dbReference type="InterPro" id="IPR024601">
    <property type="entry name" value="Peptidase_M1_pepN_C"/>
</dbReference>
<organism evidence="13">
    <name type="scientific">marine metagenome</name>
    <dbReference type="NCBI Taxonomy" id="408172"/>
    <lineage>
        <taxon>unclassified sequences</taxon>
        <taxon>metagenomes</taxon>
        <taxon>ecological metagenomes</taxon>
    </lineage>
</organism>
<dbReference type="SUPFAM" id="SSF55486">
    <property type="entry name" value="Metalloproteases ('zincins'), catalytic domain"/>
    <property type="match status" value="1"/>
</dbReference>
<evidence type="ECO:0000256" key="3">
    <source>
        <dbReference type="ARBA" id="ARBA00022438"/>
    </source>
</evidence>
<dbReference type="GO" id="GO:0008270">
    <property type="term" value="F:zinc ion binding"/>
    <property type="evidence" value="ECO:0007669"/>
    <property type="project" value="InterPro"/>
</dbReference>